<keyword evidence="2 6" id="KW-0812">Transmembrane</keyword>
<feature type="transmembrane region" description="Helical" evidence="6">
    <location>
        <begin position="173"/>
        <end position="193"/>
    </location>
</feature>
<comment type="subcellular location">
    <subcellularLocation>
        <location evidence="1">Membrane</location>
        <topology evidence="1">Multi-pass membrane protein</topology>
    </subcellularLocation>
</comment>
<dbReference type="PANTHER" id="PTHR33048">
    <property type="entry name" value="PTH11-LIKE INTEGRAL MEMBRANE PROTEIN (AFU_ORTHOLOGUE AFUA_5G11245)"/>
    <property type="match status" value="1"/>
</dbReference>
<dbReference type="AlphaFoldDB" id="C5FWI7"/>
<feature type="transmembrane region" description="Helical" evidence="6">
    <location>
        <begin position="253"/>
        <end position="272"/>
    </location>
</feature>
<feature type="transmembrane region" description="Helical" evidence="6">
    <location>
        <begin position="205"/>
        <end position="233"/>
    </location>
</feature>
<feature type="transmembrane region" description="Helical" evidence="6">
    <location>
        <begin position="90"/>
        <end position="112"/>
    </location>
</feature>
<evidence type="ECO:0000256" key="1">
    <source>
        <dbReference type="ARBA" id="ARBA00004141"/>
    </source>
</evidence>
<evidence type="ECO:0000313" key="8">
    <source>
        <dbReference type="EMBL" id="EEQ34271.1"/>
    </source>
</evidence>
<feature type="domain" description="Rhodopsin" evidence="7">
    <location>
        <begin position="29"/>
        <end position="269"/>
    </location>
</feature>
<dbReference type="VEuPathDB" id="FungiDB:MCYG_07090"/>
<reference evidence="9" key="1">
    <citation type="journal article" date="2012" name="MBio">
        <title>Comparative genome analysis of Trichophyton rubrum and related dermatophytes reveals candidate genes involved in infection.</title>
        <authorList>
            <person name="Martinez D.A."/>
            <person name="Oliver B.G."/>
            <person name="Graeser Y."/>
            <person name="Goldberg J.M."/>
            <person name="Li W."/>
            <person name="Martinez-Rossi N.M."/>
            <person name="Monod M."/>
            <person name="Shelest E."/>
            <person name="Barton R.C."/>
            <person name="Birch E."/>
            <person name="Brakhage A.A."/>
            <person name="Chen Z."/>
            <person name="Gurr S.J."/>
            <person name="Heiman D."/>
            <person name="Heitman J."/>
            <person name="Kosti I."/>
            <person name="Rossi A."/>
            <person name="Saif S."/>
            <person name="Samalova M."/>
            <person name="Saunders C.W."/>
            <person name="Shea T."/>
            <person name="Summerbell R.C."/>
            <person name="Xu J."/>
            <person name="Young S."/>
            <person name="Zeng Q."/>
            <person name="Birren B.W."/>
            <person name="Cuomo C.A."/>
            <person name="White T.C."/>
        </authorList>
    </citation>
    <scope>NUCLEOTIDE SEQUENCE [LARGE SCALE GENOMIC DNA]</scope>
    <source>
        <strain evidence="9">ATCC MYA-4605 / CBS 113480</strain>
    </source>
</reference>
<evidence type="ECO:0000259" key="7">
    <source>
        <dbReference type="Pfam" id="PF20684"/>
    </source>
</evidence>
<proteinExistence type="inferred from homology"/>
<dbReference type="STRING" id="554155.C5FWI7"/>
<dbReference type="InterPro" id="IPR049326">
    <property type="entry name" value="Rhodopsin_dom_fungi"/>
</dbReference>
<organism evidence="8 9">
    <name type="scientific">Arthroderma otae (strain ATCC MYA-4605 / CBS 113480)</name>
    <name type="common">Microsporum canis</name>
    <dbReference type="NCBI Taxonomy" id="554155"/>
    <lineage>
        <taxon>Eukaryota</taxon>
        <taxon>Fungi</taxon>
        <taxon>Dikarya</taxon>
        <taxon>Ascomycota</taxon>
        <taxon>Pezizomycotina</taxon>
        <taxon>Eurotiomycetes</taxon>
        <taxon>Eurotiomycetidae</taxon>
        <taxon>Onygenales</taxon>
        <taxon>Arthrodermataceae</taxon>
        <taxon>Microsporum</taxon>
    </lineage>
</organism>
<keyword evidence="9" id="KW-1185">Reference proteome</keyword>
<dbReference type="InterPro" id="IPR052337">
    <property type="entry name" value="SAT4-like"/>
</dbReference>
<dbReference type="GeneID" id="9228158"/>
<keyword evidence="4 6" id="KW-0472">Membrane</keyword>
<dbReference type="GO" id="GO:0016020">
    <property type="term" value="C:membrane"/>
    <property type="evidence" value="ECO:0007669"/>
    <property type="project" value="UniProtKB-SubCell"/>
</dbReference>
<keyword evidence="3 6" id="KW-1133">Transmembrane helix</keyword>
<evidence type="ECO:0000256" key="4">
    <source>
        <dbReference type="ARBA" id="ARBA00023136"/>
    </source>
</evidence>
<dbReference type="PANTHER" id="PTHR33048:SF164">
    <property type="entry name" value="INTEGRAL MEMBRANE PROTEIN-RELATED"/>
    <property type="match status" value="1"/>
</dbReference>
<dbReference type="eggNOG" id="ENOG502SHS7">
    <property type="taxonomic scope" value="Eukaryota"/>
</dbReference>
<evidence type="ECO:0000256" key="3">
    <source>
        <dbReference type="ARBA" id="ARBA00022989"/>
    </source>
</evidence>
<protein>
    <submittedName>
        <fullName evidence="8">Integral membrane protein</fullName>
    </submittedName>
</protein>
<dbReference type="Pfam" id="PF20684">
    <property type="entry name" value="Fung_rhodopsin"/>
    <property type="match status" value="1"/>
</dbReference>
<evidence type="ECO:0000256" key="5">
    <source>
        <dbReference type="ARBA" id="ARBA00038359"/>
    </source>
</evidence>
<name>C5FWI7_ARTOC</name>
<gene>
    <name evidence="8" type="ORF">MCYG_07090</name>
</gene>
<evidence type="ECO:0000256" key="2">
    <source>
        <dbReference type="ARBA" id="ARBA00022692"/>
    </source>
</evidence>
<feature type="transmembrane region" description="Helical" evidence="6">
    <location>
        <begin position="124"/>
        <end position="144"/>
    </location>
</feature>
<evidence type="ECO:0000313" key="9">
    <source>
        <dbReference type="Proteomes" id="UP000002035"/>
    </source>
</evidence>
<dbReference type="Proteomes" id="UP000002035">
    <property type="component" value="Unassembled WGS sequence"/>
</dbReference>
<sequence length="366" mass="40600">MEYEDVNNGGKLVILTWTLLAISTIITLARLYTRTRLIKALGWDDGFMVLALACSAINSALITASISHGTGRHQVFLTDEQRTQADKFNWISQSFHVMSTNWAKVSIVFFLLRLVQKAKGPAPYLYGGMVLLTISNVVCVYTIFGQCMPVQSLWDHSIKGKCWDPRIQRNYAFFQGAISAFSDLVLAIYPITIISTLHMPVRLKLALGSILSLGVIAMGAAIVKTIFLSRLSARADYSWNTIDLVVWACIEQYLIIIAACIPTLGPLVSLILNETLSSRKSSQNSHSWRHTLRRKPRPGYDITLPSVGIDTQIDTQMDTQVDTQVSEEAIGMYGVGQAKAEPDYYTLHTAHRGDSDATSQEPIVPK</sequence>
<comment type="similarity">
    <text evidence="5">Belongs to the SAT4 family.</text>
</comment>
<accession>C5FWI7</accession>
<feature type="transmembrane region" description="Helical" evidence="6">
    <location>
        <begin position="45"/>
        <end position="70"/>
    </location>
</feature>
<dbReference type="HOGENOM" id="CLU_028200_3_7_1"/>
<dbReference type="OMA" id="VWACIEQ"/>
<dbReference type="OrthoDB" id="4682787at2759"/>
<evidence type="ECO:0000256" key="6">
    <source>
        <dbReference type="SAM" id="Phobius"/>
    </source>
</evidence>
<dbReference type="RefSeq" id="XP_002845126.1">
    <property type="nucleotide sequence ID" value="XM_002845080.1"/>
</dbReference>
<dbReference type="EMBL" id="DS995706">
    <property type="protein sequence ID" value="EEQ34271.1"/>
    <property type="molecule type" value="Genomic_DNA"/>
</dbReference>
<feature type="transmembrane region" description="Helical" evidence="6">
    <location>
        <begin position="12"/>
        <end position="33"/>
    </location>
</feature>